<evidence type="ECO:0000313" key="3">
    <source>
        <dbReference type="Proteomes" id="UP001140091"/>
    </source>
</evidence>
<feature type="non-terminal residue" evidence="2">
    <location>
        <position position="1"/>
    </location>
</feature>
<proteinExistence type="predicted"/>
<reference evidence="2" key="1">
    <citation type="submission" date="2022-06" db="EMBL/GenBank/DDBJ databases">
        <title>Genome Sequence of Candolleomyces eurysporus.</title>
        <authorList>
            <person name="Buettner E."/>
        </authorList>
    </citation>
    <scope>NUCLEOTIDE SEQUENCE</scope>
    <source>
        <strain evidence="2">VTCC 930004</strain>
    </source>
</reference>
<dbReference type="AlphaFoldDB" id="A0A9W8MD44"/>
<evidence type="ECO:0000256" key="1">
    <source>
        <dbReference type="SAM" id="MobiDB-lite"/>
    </source>
</evidence>
<name>A0A9W8MD44_9AGAR</name>
<dbReference type="EMBL" id="JANBPK010001189">
    <property type="protein sequence ID" value="KAJ2925417.1"/>
    <property type="molecule type" value="Genomic_DNA"/>
</dbReference>
<protein>
    <submittedName>
        <fullName evidence="2">Uncharacterized protein</fullName>
    </submittedName>
</protein>
<keyword evidence="3" id="KW-1185">Reference proteome</keyword>
<feature type="compositionally biased region" description="Polar residues" evidence="1">
    <location>
        <begin position="106"/>
        <end position="115"/>
    </location>
</feature>
<gene>
    <name evidence="2" type="ORF">H1R20_g11703</name>
</gene>
<feature type="region of interest" description="Disordered" evidence="1">
    <location>
        <begin position="1"/>
        <end position="115"/>
    </location>
</feature>
<accession>A0A9W8MD44</accession>
<feature type="compositionally biased region" description="Basic and acidic residues" evidence="1">
    <location>
        <begin position="13"/>
        <end position="22"/>
    </location>
</feature>
<dbReference type="OrthoDB" id="10409252at2759"/>
<sequence>MAPSDQDTAPIEPSKETLETEPKATSTDVDIKPEGDSAVPVVDEPKPYTSAEGGGVITYSEDEEEGFPKFEAGKPRGKINQPVSGGSRPPPRPPRPIKRTEDENDPSNQTNETTS</sequence>
<evidence type="ECO:0000313" key="2">
    <source>
        <dbReference type="EMBL" id="KAJ2925417.1"/>
    </source>
</evidence>
<organism evidence="2 3">
    <name type="scientific">Candolleomyces eurysporus</name>
    <dbReference type="NCBI Taxonomy" id="2828524"/>
    <lineage>
        <taxon>Eukaryota</taxon>
        <taxon>Fungi</taxon>
        <taxon>Dikarya</taxon>
        <taxon>Basidiomycota</taxon>
        <taxon>Agaricomycotina</taxon>
        <taxon>Agaricomycetes</taxon>
        <taxon>Agaricomycetidae</taxon>
        <taxon>Agaricales</taxon>
        <taxon>Agaricineae</taxon>
        <taxon>Psathyrellaceae</taxon>
        <taxon>Candolleomyces</taxon>
    </lineage>
</organism>
<dbReference type="Proteomes" id="UP001140091">
    <property type="component" value="Unassembled WGS sequence"/>
</dbReference>
<comment type="caution">
    <text evidence="2">The sequence shown here is derived from an EMBL/GenBank/DDBJ whole genome shotgun (WGS) entry which is preliminary data.</text>
</comment>